<feature type="transmembrane region" description="Helical" evidence="2">
    <location>
        <begin position="352"/>
        <end position="375"/>
    </location>
</feature>
<feature type="chain" id="PRO_5034868154" evidence="3">
    <location>
        <begin position="19"/>
        <end position="865"/>
    </location>
</feature>
<feature type="transmembrane region" description="Helical" evidence="2">
    <location>
        <begin position="654"/>
        <end position="674"/>
    </location>
</feature>
<gene>
    <name evidence="4" type="ORF">D9619_009911</name>
</gene>
<feature type="transmembrane region" description="Helical" evidence="2">
    <location>
        <begin position="188"/>
        <end position="213"/>
    </location>
</feature>
<feature type="transmembrane region" description="Helical" evidence="2">
    <location>
        <begin position="293"/>
        <end position="315"/>
    </location>
</feature>
<evidence type="ECO:0000256" key="3">
    <source>
        <dbReference type="SAM" id="SignalP"/>
    </source>
</evidence>
<accession>A0A8H5F6Y1</accession>
<feature type="signal peptide" evidence="3">
    <location>
        <begin position="1"/>
        <end position="18"/>
    </location>
</feature>
<dbReference type="OrthoDB" id="3064287at2759"/>
<dbReference type="AlphaFoldDB" id="A0A8H5F6Y1"/>
<evidence type="ECO:0000256" key="1">
    <source>
        <dbReference type="SAM" id="MobiDB-lite"/>
    </source>
</evidence>
<keyword evidence="3" id="KW-0732">Signal</keyword>
<keyword evidence="2" id="KW-1133">Transmembrane helix</keyword>
<dbReference type="Proteomes" id="UP000567179">
    <property type="component" value="Unassembled WGS sequence"/>
</dbReference>
<feature type="transmembrane region" description="Helical" evidence="2">
    <location>
        <begin position="257"/>
        <end position="281"/>
    </location>
</feature>
<keyword evidence="2" id="KW-0812">Transmembrane</keyword>
<comment type="caution">
    <text evidence="4">The sequence shown here is derived from an EMBL/GenBank/DDBJ whole genome shotgun (WGS) entry which is preliminary data.</text>
</comment>
<proteinExistence type="predicted"/>
<reference evidence="4 5" key="1">
    <citation type="journal article" date="2020" name="ISME J.">
        <title>Uncovering the hidden diversity of litter-decomposition mechanisms in mushroom-forming fungi.</title>
        <authorList>
            <person name="Floudas D."/>
            <person name="Bentzer J."/>
            <person name="Ahren D."/>
            <person name="Johansson T."/>
            <person name="Persson P."/>
            <person name="Tunlid A."/>
        </authorList>
    </citation>
    <scope>NUCLEOTIDE SEQUENCE [LARGE SCALE GENOMIC DNA]</scope>
    <source>
        <strain evidence="4 5">CBS 101986</strain>
    </source>
</reference>
<feature type="region of interest" description="Disordered" evidence="1">
    <location>
        <begin position="528"/>
        <end position="548"/>
    </location>
</feature>
<feature type="transmembrane region" description="Helical" evidence="2">
    <location>
        <begin position="720"/>
        <end position="740"/>
    </location>
</feature>
<feature type="transmembrane region" description="Helical" evidence="2">
    <location>
        <begin position="686"/>
        <end position="708"/>
    </location>
</feature>
<feature type="compositionally biased region" description="Acidic residues" evidence="1">
    <location>
        <begin position="539"/>
        <end position="548"/>
    </location>
</feature>
<dbReference type="EMBL" id="JAACJJ010000015">
    <property type="protein sequence ID" value="KAF5325483.1"/>
    <property type="molecule type" value="Genomic_DNA"/>
</dbReference>
<evidence type="ECO:0000313" key="4">
    <source>
        <dbReference type="EMBL" id="KAF5325483.1"/>
    </source>
</evidence>
<feature type="transmembrane region" description="Helical" evidence="2">
    <location>
        <begin position="219"/>
        <end position="245"/>
    </location>
</feature>
<name>A0A8H5F6Y1_9AGAR</name>
<organism evidence="4 5">
    <name type="scientific">Psilocybe cf. subviscida</name>
    <dbReference type="NCBI Taxonomy" id="2480587"/>
    <lineage>
        <taxon>Eukaryota</taxon>
        <taxon>Fungi</taxon>
        <taxon>Dikarya</taxon>
        <taxon>Basidiomycota</taxon>
        <taxon>Agaricomycotina</taxon>
        <taxon>Agaricomycetes</taxon>
        <taxon>Agaricomycetidae</taxon>
        <taxon>Agaricales</taxon>
        <taxon>Agaricineae</taxon>
        <taxon>Strophariaceae</taxon>
        <taxon>Psilocybe</taxon>
    </lineage>
</organism>
<evidence type="ECO:0000313" key="5">
    <source>
        <dbReference type="Proteomes" id="UP000567179"/>
    </source>
</evidence>
<evidence type="ECO:0000256" key="2">
    <source>
        <dbReference type="SAM" id="Phobius"/>
    </source>
</evidence>
<feature type="transmembrane region" description="Helical" evidence="2">
    <location>
        <begin position="777"/>
        <end position="800"/>
    </location>
</feature>
<feature type="transmembrane region" description="Helical" evidence="2">
    <location>
        <begin position="621"/>
        <end position="648"/>
    </location>
</feature>
<feature type="region of interest" description="Disordered" evidence="1">
    <location>
        <begin position="25"/>
        <end position="44"/>
    </location>
</feature>
<feature type="compositionally biased region" description="Polar residues" evidence="1">
    <location>
        <begin position="528"/>
        <end position="538"/>
    </location>
</feature>
<feature type="transmembrane region" description="Helical" evidence="2">
    <location>
        <begin position="752"/>
        <end position="771"/>
    </location>
</feature>
<keyword evidence="2" id="KW-0472">Membrane</keyword>
<sequence length="865" mass="93015">MFHHSSFLSLASITLSLTQSMDTYPTSDVPSPVTQPTPATQESQMEMTIIIQKQPYDDRLPGTGMPSPSPSLHELAHFIDPMPDAHPSKPNDGDSAPVHSQRASSSSHEYAPVDRASSPSPSPSPKAEPDQLTEPTGVVKSSTPANQLELVTTQPTKIHDLSVEEAAPPPDFIVDLKRRHRSNGFQRFLFSLNHGCNSTIYNILLVLFIALFYWLPAGIFIICAGCFGFSAANGTVALVLGNSILRATHHAHYTDNASAAAIGTVGGILAFLCMAAIFNFIQLPADEQGRAPILITWPLTTITMTLAGVIGVSLLKRHHVDIGDIDIVHGARAGALGGTLLGPIAFLAGPAIMLVLGILLSPLWVAMSLGFRWAYGRSNESWRGNTYRGSYCYTYGSCSDDQDIEDEISHFQQHGTLTLCQAIMGAWTRHNTEPVDPALALWALADAEETSRQQSESYDCDGAADTPPNPATLESNIEPTSDLTLVPPSDSANDNAVALTESETPAQYDPSVAIFTPIPFTGYGASHTTAAAQESQNTGEDEDDGDSFLEDENRELRALERFYGSNAVFHTADLPAMPPFSSTDGKPEKKSMMERAAHLPRSQMHTAVDCCARSGRLHRFFYNLLVGLWILFIYVIPGTTLFILVTVLGLVPNLALIAADGAVALVIGNVILRATHLAHYAEPGKAAAIGAVGAVLSTLCVGAAFYWLPRDEESRPPKIVAFPLVVLMMTLAGVIGTSLLQKHGVDLGDTDVLHGARAGALGGVIIAPLMITIGPMVIVALGLLLTPLWIAMAAGLKWVWGRSNATWNGRWSRSSYCYVYGRCGADPEIDAEIEEFEAFSARYDVIHRQPAWNSMTMNTFGGGMA</sequence>
<protein>
    <submittedName>
        <fullName evidence="4">Uncharacterized protein</fullName>
    </submittedName>
</protein>
<feature type="region of interest" description="Disordered" evidence="1">
    <location>
        <begin position="56"/>
        <end position="146"/>
    </location>
</feature>
<keyword evidence="5" id="KW-1185">Reference proteome</keyword>
<feature type="region of interest" description="Disordered" evidence="1">
    <location>
        <begin position="452"/>
        <end position="474"/>
    </location>
</feature>